<dbReference type="GO" id="GO:0000978">
    <property type="term" value="F:RNA polymerase II cis-regulatory region sequence-specific DNA binding"/>
    <property type="evidence" value="ECO:0007669"/>
    <property type="project" value="TreeGrafter"/>
</dbReference>
<dbReference type="AlphaFoldDB" id="A0A0P7V676"/>
<keyword evidence="8 12" id="KW-0675">Receptor</keyword>
<feature type="domain" description="Nuclear receptor" evidence="11">
    <location>
        <begin position="72"/>
        <end position="147"/>
    </location>
</feature>
<dbReference type="FunFam" id="3.30.50.10:FF:000044">
    <property type="entry name" value="retinoic acid receptor beta isoform X4"/>
    <property type="match status" value="1"/>
</dbReference>
<keyword evidence="4" id="KW-0862">Zinc</keyword>
<dbReference type="GO" id="GO:0005667">
    <property type="term" value="C:transcription regulator complex"/>
    <property type="evidence" value="ECO:0007669"/>
    <property type="project" value="TreeGrafter"/>
</dbReference>
<dbReference type="PRINTS" id="PR00047">
    <property type="entry name" value="STROIDFINGER"/>
</dbReference>
<dbReference type="PRINTS" id="PR01292">
    <property type="entry name" value="RETNOICACIDR"/>
</dbReference>
<dbReference type="SMART" id="SM00399">
    <property type="entry name" value="ZnF_C4"/>
    <property type="match status" value="1"/>
</dbReference>
<dbReference type="InterPro" id="IPR013088">
    <property type="entry name" value="Znf_NHR/GATA"/>
</dbReference>
<evidence type="ECO:0000256" key="4">
    <source>
        <dbReference type="ARBA" id="ARBA00022833"/>
    </source>
</evidence>
<dbReference type="Gene3D" id="3.30.50.10">
    <property type="entry name" value="Erythroid Transcription Factor GATA-1, subunit A"/>
    <property type="match status" value="1"/>
</dbReference>
<dbReference type="PROSITE" id="PS00031">
    <property type="entry name" value="NUCLEAR_REC_DBD_1"/>
    <property type="match status" value="1"/>
</dbReference>
<accession>A0A0P7V676</accession>
<evidence type="ECO:0000256" key="7">
    <source>
        <dbReference type="ARBA" id="ARBA00023163"/>
    </source>
</evidence>
<protein>
    <submittedName>
        <fullName evidence="12">Retinoic acid receptor beta 1'-like</fullName>
    </submittedName>
</protein>
<evidence type="ECO:0000256" key="10">
    <source>
        <dbReference type="SAM" id="MobiDB-lite"/>
    </source>
</evidence>
<comment type="similarity">
    <text evidence="1">Belongs to the nuclear hormone receptor family. NR1 subfamily.</text>
</comment>
<keyword evidence="3" id="KW-0863">Zinc-finger</keyword>
<dbReference type="InterPro" id="IPR003078">
    <property type="entry name" value="Retinoic_acid_rcpt"/>
</dbReference>
<gene>
    <name evidence="12" type="ORF">Z043_103238</name>
</gene>
<organism evidence="12 13">
    <name type="scientific">Scleropages formosus</name>
    <name type="common">Asian bonytongue</name>
    <name type="synonym">Osteoglossum formosum</name>
    <dbReference type="NCBI Taxonomy" id="113540"/>
    <lineage>
        <taxon>Eukaryota</taxon>
        <taxon>Metazoa</taxon>
        <taxon>Chordata</taxon>
        <taxon>Craniata</taxon>
        <taxon>Vertebrata</taxon>
        <taxon>Euteleostomi</taxon>
        <taxon>Actinopterygii</taxon>
        <taxon>Neopterygii</taxon>
        <taxon>Teleostei</taxon>
        <taxon>Osteoglossocephala</taxon>
        <taxon>Osteoglossomorpha</taxon>
        <taxon>Osteoglossiformes</taxon>
        <taxon>Osteoglossidae</taxon>
        <taxon>Scleropages</taxon>
    </lineage>
</organism>
<dbReference type="GO" id="GO:0004879">
    <property type="term" value="F:nuclear receptor activity"/>
    <property type="evidence" value="ECO:0007669"/>
    <property type="project" value="InterPro"/>
</dbReference>
<evidence type="ECO:0000256" key="2">
    <source>
        <dbReference type="ARBA" id="ARBA00022723"/>
    </source>
</evidence>
<dbReference type="GO" id="GO:0048384">
    <property type="term" value="P:retinoic acid receptor signaling pathway"/>
    <property type="evidence" value="ECO:0007669"/>
    <property type="project" value="InterPro"/>
</dbReference>
<feature type="region of interest" description="Disordered" evidence="10">
    <location>
        <begin position="1"/>
        <end position="36"/>
    </location>
</feature>
<dbReference type="EMBL" id="JARO02000814">
    <property type="protein sequence ID" value="KPP77349.1"/>
    <property type="molecule type" value="Genomic_DNA"/>
</dbReference>
<name>A0A0P7V676_SCLFO</name>
<keyword evidence="2" id="KW-0479">Metal-binding</keyword>
<dbReference type="GO" id="GO:0035259">
    <property type="term" value="F:nuclear glucocorticoid receptor binding"/>
    <property type="evidence" value="ECO:0007669"/>
    <property type="project" value="TreeGrafter"/>
</dbReference>
<dbReference type="InterPro" id="IPR047159">
    <property type="entry name" value="NR_DBD_RAR"/>
</dbReference>
<dbReference type="PANTHER" id="PTHR24085:SF9">
    <property type="match status" value="1"/>
</dbReference>
<evidence type="ECO:0000256" key="5">
    <source>
        <dbReference type="ARBA" id="ARBA00023015"/>
    </source>
</evidence>
<evidence type="ECO:0000256" key="9">
    <source>
        <dbReference type="ARBA" id="ARBA00023242"/>
    </source>
</evidence>
<dbReference type="PANTHER" id="PTHR24085">
    <property type="entry name" value="NUCLEAR HORMONE RECEPTOR"/>
    <property type="match status" value="1"/>
</dbReference>
<keyword evidence="6" id="KW-0238">DNA-binding</keyword>
<keyword evidence="5" id="KW-0805">Transcription regulation</keyword>
<dbReference type="CDD" id="cd06964">
    <property type="entry name" value="NR_DBD_RAR"/>
    <property type="match status" value="1"/>
</dbReference>
<dbReference type="InterPro" id="IPR001628">
    <property type="entry name" value="Znf_hrmn_rcpt"/>
</dbReference>
<keyword evidence="9" id="KW-0539">Nucleus</keyword>
<evidence type="ECO:0000313" key="12">
    <source>
        <dbReference type="EMBL" id="KPP77349.1"/>
    </source>
</evidence>
<dbReference type="SUPFAM" id="SSF57716">
    <property type="entry name" value="Glucocorticoid receptor-like (DNA-binding domain)"/>
    <property type="match status" value="1"/>
</dbReference>
<reference evidence="12 13" key="1">
    <citation type="submission" date="2015-08" db="EMBL/GenBank/DDBJ databases">
        <title>The genome of the Asian arowana (Scleropages formosus).</title>
        <authorList>
            <person name="Tan M.H."/>
            <person name="Gan H.M."/>
            <person name="Croft L.J."/>
            <person name="Austin C.M."/>
        </authorList>
    </citation>
    <scope>NUCLEOTIDE SEQUENCE [LARGE SCALE GENOMIC DNA]</scope>
    <source>
        <strain evidence="12">Aro1</strain>
    </source>
</reference>
<sequence length="227" mass="25217">MQKCLLKSPSAQAEEPHVGLLGSKKSSTKCAPESRQLGAALPPVLAAVETQSTSSEELVPSPPSPLPPPRIYKPCFVCQDKSSGYHYGVSACEGCKGFFRRSVQKNMVYTCHRDKNCIINKVTRNRCQHCRLQRCFSVGMCKENKKKKEITKQVTESSELSAELEVTVDKIRKAHQETFPSLCQLGKYTTVSLSPQGPTLQHCQSHGPHHLVFDPCLAFLITEMLKK</sequence>
<keyword evidence="7" id="KW-0804">Transcription</keyword>
<dbReference type="PROSITE" id="PS51030">
    <property type="entry name" value="NUCLEAR_REC_DBD_2"/>
    <property type="match status" value="1"/>
</dbReference>
<dbReference type="GO" id="GO:0008270">
    <property type="term" value="F:zinc ion binding"/>
    <property type="evidence" value="ECO:0007669"/>
    <property type="project" value="UniProtKB-KW"/>
</dbReference>
<dbReference type="GO" id="GO:0071376">
    <property type="term" value="P:cellular response to corticotropin-releasing hormone stimulus"/>
    <property type="evidence" value="ECO:0007669"/>
    <property type="project" value="TreeGrafter"/>
</dbReference>
<evidence type="ECO:0000313" key="13">
    <source>
        <dbReference type="Proteomes" id="UP000034805"/>
    </source>
</evidence>
<evidence type="ECO:0000256" key="3">
    <source>
        <dbReference type="ARBA" id="ARBA00022771"/>
    </source>
</evidence>
<dbReference type="Pfam" id="PF00105">
    <property type="entry name" value="zf-C4"/>
    <property type="match status" value="1"/>
</dbReference>
<proteinExistence type="inferred from homology"/>
<dbReference type="GO" id="GO:0005634">
    <property type="term" value="C:nucleus"/>
    <property type="evidence" value="ECO:0007669"/>
    <property type="project" value="InterPro"/>
</dbReference>
<evidence type="ECO:0000256" key="6">
    <source>
        <dbReference type="ARBA" id="ARBA00023125"/>
    </source>
</evidence>
<evidence type="ECO:0000256" key="8">
    <source>
        <dbReference type="ARBA" id="ARBA00023170"/>
    </source>
</evidence>
<evidence type="ECO:0000256" key="1">
    <source>
        <dbReference type="ARBA" id="ARBA00008092"/>
    </source>
</evidence>
<evidence type="ECO:0000259" key="11">
    <source>
        <dbReference type="PROSITE" id="PS51030"/>
    </source>
</evidence>
<dbReference type="Proteomes" id="UP000034805">
    <property type="component" value="Unassembled WGS sequence"/>
</dbReference>
<comment type="caution">
    <text evidence="12">The sequence shown here is derived from an EMBL/GenBank/DDBJ whole genome shotgun (WGS) entry which is preliminary data.</text>
</comment>